<evidence type="ECO:0000313" key="1">
    <source>
        <dbReference type="EMBL" id="GAH64719.1"/>
    </source>
</evidence>
<name>X1IF33_9ZZZZ</name>
<dbReference type="AlphaFoldDB" id="X1IF33"/>
<proteinExistence type="predicted"/>
<protein>
    <submittedName>
        <fullName evidence="1">Uncharacterized protein</fullName>
    </submittedName>
</protein>
<dbReference type="EMBL" id="BARU01027928">
    <property type="protein sequence ID" value="GAH64719.1"/>
    <property type="molecule type" value="Genomic_DNA"/>
</dbReference>
<accession>X1IF33</accession>
<reference evidence="1" key="1">
    <citation type="journal article" date="2014" name="Front. Microbiol.">
        <title>High frequency of phylogenetically diverse reductive dehalogenase-homologous genes in deep subseafloor sedimentary metagenomes.</title>
        <authorList>
            <person name="Kawai M."/>
            <person name="Futagami T."/>
            <person name="Toyoda A."/>
            <person name="Takaki Y."/>
            <person name="Nishi S."/>
            <person name="Hori S."/>
            <person name="Arai W."/>
            <person name="Tsubouchi T."/>
            <person name="Morono Y."/>
            <person name="Uchiyama I."/>
            <person name="Ito T."/>
            <person name="Fujiyama A."/>
            <person name="Inagaki F."/>
            <person name="Takami H."/>
        </authorList>
    </citation>
    <scope>NUCLEOTIDE SEQUENCE</scope>
    <source>
        <strain evidence="1">Expedition CK06-06</strain>
    </source>
</reference>
<organism evidence="1">
    <name type="scientific">marine sediment metagenome</name>
    <dbReference type="NCBI Taxonomy" id="412755"/>
    <lineage>
        <taxon>unclassified sequences</taxon>
        <taxon>metagenomes</taxon>
        <taxon>ecological metagenomes</taxon>
    </lineage>
</organism>
<feature type="non-terminal residue" evidence="1">
    <location>
        <position position="51"/>
    </location>
</feature>
<gene>
    <name evidence="1" type="ORF">S03H2_44641</name>
</gene>
<comment type="caution">
    <text evidence="1">The sequence shown here is derived from an EMBL/GenBank/DDBJ whole genome shotgun (WGS) entry which is preliminary data.</text>
</comment>
<sequence length="51" mass="5508">MRLTRVSIPLVLMLAVIGLGLVYGPSMVGRVAYAVAAKDRQADREHLAQLS</sequence>